<reference evidence="2" key="1">
    <citation type="submission" date="2022-11" db="UniProtKB">
        <authorList>
            <consortium name="WormBaseParasite"/>
        </authorList>
    </citation>
    <scope>IDENTIFICATION</scope>
</reference>
<dbReference type="WBParaSite" id="PS1159_v2.g1232.t1">
    <property type="protein sequence ID" value="PS1159_v2.g1232.t1"/>
    <property type="gene ID" value="PS1159_v2.g1232"/>
</dbReference>
<name>A0AC35EZP3_9BILA</name>
<accession>A0AC35EZP3</accession>
<evidence type="ECO:0000313" key="1">
    <source>
        <dbReference type="Proteomes" id="UP000887580"/>
    </source>
</evidence>
<proteinExistence type="predicted"/>
<protein>
    <submittedName>
        <fullName evidence="2">Uncharacterized protein</fullName>
    </submittedName>
</protein>
<evidence type="ECO:0000313" key="2">
    <source>
        <dbReference type="WBParaSite" id="PS1159_v2.g1232.t1"/>
    </source>
</evidence>
<sequence length="227" mass="26430">MSWEPVELDMATHYQVRYSRYGQNLLWNEESERKTEDLLCPKDPCNRLCYLVFNLEHNPDEYAFQVRAKVDGVWNRWKTAGRLTVNEPPEIREACCIVPPPYHVENIGAPGTWWDIDIAPAKTDTNITRYYVVVDTRDPPGDTNWTELTDKVTANKRKTPYYVAGSYSIKTLTKPMKVRLGDGTVIGGYLNYPLVKGNKYNYEIYTKWLLNGEQPVVARIRGWWLLF</sequence>
<dbReference type="Proteomes" id="UP000887580">
    <property type="component" value="Unplaced"/>
</dbReference>
<organism evidence="1 2">
    <name type="scientific">Panagrolaimus sp. PS1159</name>
    <dbReference type="NCBI Taxonomy" id="55785"/>
    <lineage>
        <taxon>Eukaryota</taxon>
        <taxon>Metazoa</taxon>
        <taxon>Ecdysozoa</taxon>
        <taxon>Nematoda</taxon>
        <taxon>Chromadorea</taxon>
        <taxon>Rhabditida</taxon>
        <taxon>Tylenchina</taxon>
        <taxon>Panagrolaimomorpha</taxon>
        <taxon>Panagrolaimoidea</taxon>
        <taxon>Panagrolaimidae</taxon>
        <taxon>Panagrolaimus</taxon>
    </lineage>
</organism>